<dbReference type="PROSITE" id="PS51892">
    <property type="entry name" value="SUBTILASE"/>
    <property type="match status" value="1"/>
</dbReference>
<dbReference type="PANTHER" id="PTHR10795">
    <property type="entry name" value="PROPROTEIN CONVERTASE SUBTILISIN/KEXIN"/>
    <property type="match status" value="1"/>
</dbReference>
<gene>
    <name evidence="5" type="ORF">QJS10_CPB14g01669</name>
</gene>
<evidence type="ECO:0000256" key="2">
    <source>
        <dbReference type="ARBA" id="ARBA00022729"/>
    </source>
</evidence>
<evidence type="ECO:0000256" key="3">
    <source>
        <dbReference type="PROSITE-ProRule" id="PRU01240"/>
    </source>
</evidence>
<dbReference type="Pfam" id="PF00082">
    <property type="entry name" value="Peptidase_S8"/>
    <property type="match status" value="1"/>
</dbReference>
<dbReference type="GO" id="GO:0006508">
    <property type="term" value="P:proteolysis"/>
    <property type="evidence" value="ECO:0007669"/>
    <property type="project" value="InterPro"/>
</dbReference>
<evidence type="ECO:0000313" key="5">
    <source>
        <dbReference type="EMBL" id="KAK1299232.1"/>
    </source>
</evidence>
<name>A0AAV9DCZ6_ACOCL</name>
<organism evidence="5 6">
    <name type="scientific">Acorus calamus</name>
    <name type="common">Sweet flag</name>
    <dbReference type="NCBI Taxonomy" id="4465"/>
    <lineage>
        <taxon>Eukaryota</taxon>
        <taxon>Viridiplantae</taxon>
        <taxon>Streptophyta</taxon>
        <taxon>Embryophyta</taxon>
        <taxon>Tracheophyta</taxon>
        <taxon>Spermatophyta</taxon>
        <taxon>Magnoliopsida</taxon>
        <taxon>Liliopsida</taxon>
        <taxon>Acoraceae</taxon>
        <taxon>Acorus</taxon>
    </lineage>
</organism>
<comment type="caution">
    <text evidence="5">The sequence shown here is derived from an EMBL/GenBank/DDBJ whole genome shotgun (WGS) entry which is preliminary data.</text>
</comment>
<keyword evidence="2" id="KW-0732">Signal</keyword>
<evidence type="ECO:0000313" key="6">
    <source>
        <dbReference type="Proteomes" id="UP001180020"/>
    </source>
</evidence>
<dbReference type="SUPFAM" id="SSF52743">
    <property type="entry name" value="Subtilisin-like"/>
    <property type="match status" value="1"/>
</dbReference>
<dbReference type="InterPro" id="IPR045051">
    <property type="entry name" value="SBT"/>
</dbReference>
<evidence type="ECO:0000259" key="4">
    <source>
        <dbReference type="Pfam" id="PF00082"/>
    </source>
</evidence>
<dbReference type="AlphaFoldDB" id="A0AAV9DCZ6"/>
<proteinExistence type="inferred from homology"/>
<reference evidence="5" key="1">
    <citation type="journal article" date="2023" name="Nat. Commun.">
        <title>Diploid and tetraploid genomes of Acorus and the evolution of monocots.</title>
        <authorList>
            <person name="Ma L."/>
            <person name="Liu K.W."/>
            <person name="Li Z."/>
            <person name="Hsiao Y.Y."/>
            <person name="Qi Y."/>
            <person name="Fu T."/>
            <person name="Tang G.D."/>
            <person name="Zhang D."/>
            <person name="Sun W.H."/>
            <person name="Liu D.K."/>
            <person name="Li Y."/>
            <person name="Chen G.Z."/>
            <person name="Liu X.D."/>
            <person name="Liao X.Y."/>
            <person name="Jiang Y.T."/>
            <person name="Yu X."/>
            <person name="Hao Y."/>
            <person name="Huang J."/>
            <person name="Zhao X.W."/>
            <person name="Ke S."/>
            <person name="Chen Y.Y."/>
            <person name="Wu W.L."/>
            <person name="Hsu J.L."/>
            <person name="Lin Y.F."/>
            <person name="Huang M.D."/>
            <person name="Li C.Y."/>
            <person name="Huang L."/>
            <person name="Wang Z.W."/>
            <person name="Zhao X."/>
            <person name="Zhong W.Y."/>
            <person name="Peng D.H."/>
            <person name="Ahmad S."/>
            <person name="Lan S."/>
            <person name="Zhang J.S."/>
            <person name="Tsai W.C."/>
            <person name="Van de Peer Y."/>
            <person name="Liu Z.J."/>
        </authorList>
    </citation>
    <scope>NUCLEOTIDE SEQUENCE</scope>
    <source>
        <strain evidence="5">CP</strain>
    </source>
</reference>
<dbReference type="Proteomes" id="UP001180020">
    <property type="component" value="Unassembled WGS sequence"/>
</dbReference>
<keyword evidence="6" id="KW-1185">Reference proteome</keyword>
<comment type="similarity">
    <text evidence="1 3">Belongs to the peptidase S8 family.</text>
</comment>
<evidence type="ECO:0000256" key="1">
    <source>
        <dbReference type="ARBA" id="ARBA00011073"/>
    </source>
</evidence>
<dbReference type="Gene3D" id="3.40.50.200">
    <property type="entry name" value="Peptidase S8/S53 domain"/>
    <property type="match status" value="1"/>
</dbReference>
<reference evidence="5" key="2">
    <citation type="submission" date="2023-06" db="EMBL/GenBank/DDBJ databases">
        <authorList>
            <person name="Ma L."/>
            <person name="Liu K.-W."/>
            <person name="Li Z."/>
            <person name="Hsiao Y.-Y."/>
            <person name="Qi Y."/>
            <person name="Fu T."/>
            <person name="Tang G."/>
            <person name="Zhang D."/>
            <person name="Sun W.-H."/>
            <person name="Liu D.-K."/>
            <person name="Li Y."/>
            <person name="Chen G.-Z."/>
            <person name="Liu X.-D."/>
            <person name="Liao X.-Y."/>
            <person name="Jiang Y.-T."/>
            <person name="Yu X."/>
            <person name="Hao Y."/>
            <person name="Huang J."/>
            <person name="Zhao X.-W."/>
            <person name="Ke S."/>
            <person name="Chen Y.-Y."/>
            <person name="Wu W.-L."/>
            <person name="Hsu J.-L."/>
            <person name="Lin Y.-F."/>
            <person name="Huang M.-D."/>
            <person name="Li C.-Y."/>
            <person name="Huang L."/>
            <person name="Wang Z.-W."/>
            <person name="Zhao X."/>
            <person name="Zhong W.-Y."/>
            <person name="Peng D.-H."/>
            <person name="Ahmad S."/>
            <person name="Lan S."/>
            <person name="Zhang J.-S."/>
            <person name="Tsai W.-C."/>
            <person name="Van De Peer Y."/>
            <person name="Liu Z.-J."/>
        </authorList>
    </citation>
    <scope>NUCLEOTIDE SEQUENCE</scope>
    <source>
        <strain evidence="5">CP</strain>
        <tissue evidence="5">Leaves</tissue>
    </source>
</reference>
<comment type="caution">
    <text evidence="3">Lacks conserved residue(s) required for the propagation of feature annotation.</text>
</comment>
<accession>A0AAV9DCZ6</accession>
<protein>
    <recommendedName>
        <fullName evidence="4">Peptidase S8/S53 domain-containing protein</fullName>
    </recommendedName>
</protein>
<dbReference type="EMBL" id="JAUJYO010000014">
    <property type="protein sequence ID" value="KAK1299232.1"/>
    <property type="molecule type" value="Genomic_DNA"/>
</dbReference>
<dbReference type="InterPro" id="IPR036852">
    <property type="entry name" value="Peptidase_S8/S53_dom_sf"/>
</dbReference>
<dbReference type="InterPro" id="IPR000209">
    <property type="entry name" value="Peptidase_S8/S53_dom"/>
</dbReference>
<sequence>MEAVLRQQSPCKIIGARFYNSFGFYVPTELPSPRDTVGHGTHTASIVAGAAVSGVSLYGLARGTARGAVPSARIAMYKVCWAFGCREHDILAAFDDAIADGVNVISVSLGGSSGVDYVSNAIAIGSFHAMQAGILTSASAGNNGPRRGTAANVAPWLVSVAASSINRRIVTRMEIGNHKRIVVSF</sequence>
<dbReference type="GO" id="GO:0004252">
    <property type="term" value="F:serine-type endopeptidase activity"/>
    <property type="evidence" value="ECO:0007669"/>
    <property type="project" value="InterPro"/>
</dbReference>
<feature type="domain" description="Peptidase S8/S53" evidence="4">
    <location>
        <begin position="32"/>
        <end position="154"/>
    </location>
</feature>